<dbReference type="EMBL" id="JAAMPC010000008">
    <property type="protein sequence ID" value="KAG2298084.1"/>
    <property type="molecule type" value="Genomic_DNA"/>
</dbReference>
<reference evidence="2 3" key="1">
    <citation type="submission" date="2020-02" db="EMBL/GenBank/DDBJ databases">
        <authorList>
            <person name="Ma Q."/>
            <person name="Huang Y."/>
            <person name="Song X."/>
            <person name="Pei D."/>
        </authorList>
    </citation>
    <scope>NUCLEOTIDE SEQUENCE [LARGE SCALE GENOMIC DNA]</scope>
    <source>
        <strain evidence="2">Sxm20200214</strain>
        <tissue evidence="2">Leaf</tissue>
    </source>
</reference>
<evidence type="ECO:0000313" key="3">
    <source>
        <dbReference type="Proteomes" id="UP000886595"/>
    </source>
</evidence>
<comment type="caution">
    <text evidence="2">The sequence shown here is derived from an EMBL/GenBank/DDBJ whole genome shotgun (WGS) entry which is preliminary data.</text>
</comment>
<protein>
    <submittedName>
        <fullName evidence="2">Uncharacterized protein</fullName>
    </submittedName>
</protein>
<name>A0A8X7S044_BRACI</name>
<accession>A0A8X7S044</accession>
<gene>
    <name evidence="2" type="ORF">Bca52824_034556</name>
</gene>
<proteinExistence type="predicted"/>
<dbReference type="AlphaFoldDB" id="A0A8X7S044"/>
<dbReference type="Proteomes" id="UP000886595">
    <property type="component" value="Unassembled WGS sequence"/>
</dbReference>
<feature type="compositionally biased region" description="Basic residues" evidence="1">
    <location>
        <begin position="66"/>
        <end position="82"/>
    </location>
</feature>
<evidence type="ECO:0000313" key="2">
    <source>
        <dbReference type="EMBL" id="KAG2298084.1"/>
    </source>
</evidence>
<sequence>MNRCPRPFVKRKLQTQVQEKEKIKVALAPSAMSVSRSGASVEPVVMEVKKESELPKEKSAEASSNTKRRARSRSRARARHRSLSQLPSYRFHSPCSEGEEAMVSEITVGLVSTSLEEVRVRDLGKKVVNNCGLGGEAEKCTYSDTSAEEHICLLPRAARRAQKHRDRLA</sequence>
<feature type="region of interest" description="Disordered" evidence="1">
    <location>
        <begin position="48"/>
        <end position="91"/>
    </location>
</feature>
<keyword evidence="3" id="KW-1185">Reference proteome</keyword>
<evidence type="ECO:0000256" key="1">
    <source>
        <dbReference type="SAM" id="MobiDB-lite"/>
    </source>
</evidence>
<organism evidence="2 3">
    <name type="scientific">Brassica carinata</name>
    <name type="common">Ethiopian mustard</name>
    <name type="synonym">Abyssinian cabbage</name>
    <dbReference type="NCBI Taxonomy" id="52824"/>
    <lineage>
        <taxon>Eukaryota</taxon>
        <taxon>Viridiplantae</taxon>
        <taxon>Streptophyta</taxon>
        <taxon>Embryophyta</taxon>
        <taxon>Tracheophyta</taxon>
        <taxon>Spermatophyta</taxon>
        <taxon>Magnoliopsida</taxon>
        <taxon>eudicotyledons</taxon>
        <taxon>Gunneridae</taxon>
        <taxon>Pentapetalae</taxon>
        <taxon>rosids</taxon>
        <taxon>malvids</taxon>
        <taxon>Brassicales</taxon>
        <taxon>Brassicaceae</taxon>
        <taxon>Brassiceae</taxon>
        <taxon>Brassica</taxon>
    </lineage>
</organism>
<feature type="compositionally biased region" description="Basic and acidic residues" evidence="1">
    <location>
        <begin position="48"/>
        <end position="60"/>
    </location>
</feature>